<dbReference type="InterPro" id="IPR042411">
    <property type="entry name" value="WDR27"/>
</dbReference>
<feature type="compositionally biased region" description="Basic residues" evidence="2">
    <location>
        <begin position="389"/>
        <end position="399"/>
    </location>
</feature>
<keyword evidence="1" id="KW-0853">WD repeat</keyword>
<keyword evidence="4" id="KW-1185">Reference proteome</keyword>
<evidence type="ECO:0000313" key="3">
    <source>
        <dbReference type="EMBL" id="TPP66472.1"/>
    </source>
</evidence>
<feature type="repeat" description="WD" evidence="1">
    <location>
        <begin position="437"/>
        <end position="469"/>
    </location>
</feature>
<dbReference type="STRING" id="46835.A0A504YX31"/>
<proteinExistence type="predicted"/>
<dbReference type="InterPro" id="IPR036322">
    <property type="entry name" value="WD40_repeat_dom_sf"/>
</dbReference>
<gene>
    <name evidence="3" type="ORF">FGIG_05084</name>
</gene>
<name>A0A504YX31_FASGI</name>
<protein>
    <submittedName>
        <fullName evidence="3">WD repeat-containing protein 27</fullName>
    </submittedName>
</protein>
<dbReference type="PANTHER" id="PTHR44525">
    <property type="entry name" value="WD REPEAT-CONTAINING PROTEIN 27"/>
    <property type="match status" value="1"/>
</dbReference>
<dbReference type="InterPro" id="IPR001680">
    <property type="entry name" value="WD40_rpt"/>
</dbReference>
<dbReference type="OrthoDB" id="20669at2759"/>
<evidence type="ECO:0000256" key="1">
    <source>
        <dbReference type="PROSITE-ProRule" id="PRU00221"/>
    </source>
</evidence>
<comment type="caution">
    <text evidence="3">The sequence shown here is derived from an EMBL/GenBank/DDBJ whole genome shotgun (WGS) entry which is preliminary data.</text>
</comment>
<feature type="region of interest" description="Disordered" evidence="2">
    <location>
        <begin position="333"/>
        <end position="399"/>
    </location>
</feature>
<dbReference type="Gene3D" id="2.130.10.10">
    <property type="entry name" value="YVTN repeat-like/Quinoprotein amine dehydrogenase"/>
    <property type="match status" value="3"/>
</dbReference>
<dbReference type="EMBL" id="SUNJ01001782">
    <property type="protein sequence ID" value="TPP66472.1"/>
    <property type="molecule type" value="Genomic_DNA"/>
</dbReference>
<reference evidence="3 4" key="1">
    <citation type="submission" date="2019-04" db="EMBL/GenBank/DDBJ databases">
        <title>Annotation for the trematode Fasciola gigantica.</title>
        <authorList>
            <person name="Choi Y.-J."/>
        </authorList>
    </citation>
    <scope>NUCLEOTIDE SEQUENCE [LARGE SCALE GENOMIC DNA]</scope>
    <source>
        <strain evidence="3">Uganda_cow_1</strain>
    </source>
</reference>
<dbReference type="SMART" id="SM00320">
    <property type="entry name" value="WD40"/>
    <property type="match status" value="6"/>
</dbReference>
<sequence length="790" mass="87140">MNQFNSIIELHKPVWVFLESSGYSLIDIHDDMVVFCRSESQTAVYIGRYSLLPQVSVLQRYKHPIISVRFIASTVWIRVVIAHLNGIEIIQVDDITEVSVQNKKIILSSAFLVDNQIPCLFGVDSKTTTLVAALGSQLRIRPLTTAISEFVTLGSHGGQVKSMTFFERGSLLLVTCSDEACKIWNLELRHLVHTIQGAKISPGAFCCHPNEVSFIFGAQDGRIISVNMSKGDFDSYEICKLQECKLNHTTRSAVANHQQGFRSTGKFISMIFCLAPASDIQRPRWTRGYPLNPQTSNELSSCILSLTHVLVSDSFPVTVNLKEDLRLDSVLQRSPAPPDELHSQKESKTVKPKGLLNKPVTFGHPIKSSGYATQEPKRKMFQPVTSGSRHTRKTKGTTKLTHKFGQNYEKSEEAPSVLCRFGSVDSGGTPIYHVTYSLAWSADGRLVITGSADRTARLWALKTNSEENSPKIPPRTVLIMDSILGGASNGYGEQAGIRSGGLKSNSESSRFQPFSDSIVCAQFHYVDSFIYLVCRNMIRLYSYRVKYPKNVLDKGKVSSYYKLKGEFPIGTCNQLTAVSSVNIFYSYLVICAGSDRRLSVLDLNAGRVVLEIDDAHSRNITGIALNQGSVYSSPAQFEEHLAFEQEPTGSYNTYATVAPGDGVRMWDLRDGGNAVMQFVRPDAPYGNIASGQASNPLIPPVTAAFSPCGQQLIVGGRVTPNHPYPVIYDTRRAGSHPLATLTPKPDKRTVAPTTVVAWHPMRPEVTTGSHDGRLATYTTGLHLSDHIERN</sequence>
<accession>A0A504YX31</accession>
<organism evidence="3 4">
    <name type="scientific">Fasciola gigantica</name>
    <name type="common">Giant liver fluke</name>
    <dbReference type="NCBI Taxonomy" id="46835"/>
    <lineage>
        <taxon>Eukaryota</taxon>
        <taxon>Metazoa</taxon>
        <taxon>Spiralia</taxon>
        <taxon>Lophotrochozoa</taxon>
        <taxon>Platyhelminthes</taxon>
        <taxon>Trematoda</taxon>
        <taxon>Digenea</taxon>
        <taxon>Plagiorchiida</taxon>
        <taxon>Echinostomata</taxon>
        <taxon>Echinostomatoidea</taxon>
        <taxon>Fasciolidae</taxon>
        <taxon>Fasciola</taxon>
    </lineage>
</organism>
<dbReference type="Pfam" id="PF00400">
    <property type="entry name" value="WD40"/>
    <property type="match status" value="2"/>
</dbReference>
<dbReference type="SUPFAM" id="SSF50998">
    <property type="entry name" value="Quinoprotein alcohol dehydrogenase-like"/>
    <property type="match status" value="1"/>
</dbReference>
<evidence type="ECO:0000256" key="2">
    <source>
        <dbReference type="SAM" id="MobiDB-lite"/>
    </source>
</evidence>
<dbReference type="SUPFAM" id="SSF50978">
    <property type="entry name" value="WD40 repeat-like"/>
    <property type="match status" value="1"/>
</dbReference>
<dbReference type="PROSITE" id="PS50082">
    <property type="entry name" value="WD_REPEATS_2"/>
    <property type="match status" value="2"/>
</dbReference>
<dbReference type="Proteomes" id="UP000316759">
    <property type="component" value="Unassembled WGS sequence"/>
</dbReference>
<evidence type="ECO:0000313" key="4">
    <source>
        <dbReference type="Proteomes" id="UP000316759"/>
    </source>
</evidence>
<dbReference type="PANTHER" id="PTHR44525:SF1">
    <property type="entry name" value="WD REPEAT-CONTAINING PROTEIN 27"/>
    <property type="match status" value="1"/>
</dbReference>
<feature type="repeat" description="WD" evidence="1">
    <location>
        <begin position="153"/>
        <end position="194"/>
    </location>
</feature>
<feature type="compositionally biased region" description="Basic and acidic residues" evidence="2">
    <location>
        <begin position="339"/>
        <end position="349"/>
    </location>
</feature>
<dbReference type="InterPro" id="IPR015943">
    <property type="entry name" value="WD40/YVTN_repeat-like_dom_sf"/>
</dbReference>
<dbReference type="AlphaFoldDB" id="A0A504YX31"/>
<dbReference type="InterPro" id="IPR011047">
    <property type="entry name" value="Quinoprotein_ADH-like_sf"/>
</dbReference>